<dbReference type="Proteomes" id="UP000515123">
    <property type="component" value="Linkage group 13"/>
</dbReference>
<dbReference type="PROSITE" id="PS51752">
    <property type="entry name" value="JACALIN_LECTIN"/>
    <property type="match status" value="1"/>
</dbReference>
<dbReference type="AlphaFoldDB" id="Q53J09"/>
<sequence length="145" mass="15478">MSGLVKLGLWGGNEGTLQDIDGHPTRLTKIVIRSAHAIDALQFDYVEDGKTFAAGQWGGNGGKSDTIEFQPGEYLIAIKGTTGALGAVTNLVRSLTFISNMRTYGPFGLEHGTPFSVPVASGRIVAFYGRFGSLVDAFGIYLMPY</sequence>
<reference evidence="7 8" key="3">
    <citation type="journal article" date="2018" name="Sci. Rep.">
        <title>Biochemical and structural characterization of a mannose binding jacalin-related lectin with two-sugar binding sites from pineapple (Ananas comosus) stem.</title>
        <authorList>
            <person name="Azarkan M."/>
            <person name="Feller G."/>
            <person name="Vandenameele J."/>
            <person name="Herman R."/>
            <person name="El Mahyaoui R."/>
            <person name="Sauvage E."/>
            <person name="Vanden Broeck A."/>
            <person name="Matagne A."/>
            <person name="Charlier P."/>
            <person name="Kerff F."/>
        </authorList>
    </citation>
    <scope>X-RAY CRYSTALLOGRAPHY (1.80 ANGSTROMS) OF 2-145</scope>
</reference>
<evidence type="ECO:0000256" key="2">
    <source>
        <dbReference type="ARBA" id="ARBA00022734"/>
    </source>
</evidence>
<keyword evidence="7 8" id="KW-0002">3D-structure</keyword>
<evidence type="ECO:0000313" key="5">
    <source>
        <dbReference type="Proteomes" id="UP000515123"/>
    </source>
</evidence>
<evidence type="ECO:0007829" key="8">
    <source>
        <dbReference type="PDB" id="6FLY"/>
    </source>
</evidence>
<dbReference type="PDB" id="6FLZ">
    <property type="method" value="X-ray"/>
    <property type="resolution" value="1.90 A"/>
    <property type="chains" value="A/B=2-145"/>
</dbReference>
<organism evidence="4">
    <name type="scientific">Ananas comosus</name>
    <name type="common">Pineapple</name>
    <name type="synonym">Ananas ananas</name>
    <dbReference type="NCBI Taxonomy" id="4615"/>
    <lineage>
        <taxon>Eukaryota</taxon>
        <taxon>Viridiplantae</taxon>
        <taxon>Streptophyta</taxon>
        <taxon>Embryophyta</taxon>
        <taxon>Tracheophyta</taxon>
        <taxon>Spermatophyta</taxon>
        <taxon>Magnoliopsida</taxon>
        <taxon>Liliopsida</taxon>
        <taxon>Poales</taxon>
        <taxon>Bromeliaceae</taxon>
        <taxon>Bromelioideae</taxon>
        <taxon>Ananas</taxon>
    </lineage>
</organism>
<dbReference type="PDBsum" id="6FLY"/>
<dbReference type="PDBsum" id="6FLZ"/>
<protein>
    <submittedName>
        <fullName evidence="4">Jacalin-like lectin</fullName>
    </submittedName>
    <submittedName>
        <fullName evidence="6">Protein GOS9-like</fullName>
    </submittedName>
</protein>
<keyword evidence="5" id="KW-1185">Reference proteome</keyword>
<name>Q53J09_ANACO</name>
<reference evidence="4" key="1">
    <citation type="submission" date="2002-04" db="EMBL/GenBank/DDBJ databases">
        <title>Cloning and expression of a lectin from pineapple stem.</title>
        <authorList>
            <person name="Tai S.S.K."/>
            <person name="Tzen J.T.C."/>
        </authorList>
    </citation>
    <scope>NUCLEOTIDE SEQUENCE</scope>
    <source>
        <tissue evidence="4">Stem</tissue>
    </source>
</reference>
<dbReference type="PANTHER" id="PTHR46506">
    <property type="entry name" value="OS05G0143600 PROTEIN"/>
    <property type="match status" value="1"/>
</dbReference>
<accession>Q53J09</accession>
<dbReference type="Pfam" id="PF01419">
    <property type="entry name" value="Jacalin"/>
    <property type="match status" value="1"/>
</dbReference>
<dbReference type="EMBL" id="AF497744">
    <property type="protein sequence ID" value="AAQ07258.1"/>
    <property type="molecule type" value="mRNA"/>
</dbReference>
<dbReference type="Gene3D" id="2.100.10.30">
    <property type="entry name" value="Jacalin-like lectin domain"/>
    <property type="match status" value="1"/>
</dbReference>
<evidence type="ECO:0007829" key="7">
    <source>
        <dbReference type="PDB" id="6FLW"/>
    </source>
</evidence>
<dbReference type="PDB" id="6FLW">
    <property type="method" value="X-ray"/>
    <property type="resolution" value="1.80 A"/>
    <property type="chains" value="A/B/C/D=2-145"/>
</dbReference>
<dbReference type="InterPro" id="IPR033734">
    <property type="entry name" value="Jacalin-like_lectin_dom_plant"/>
</dbReference>
<dbReference type="GO" id="GO:0030246">
    <property type="term" value="F:carbohydrate binding"/>
    <property type="evidence" value="ECO:0007669"/>
    <property type="project" value="UniProtKB-KW"/>
</dbReference>
<dbReference type="PDBsum" id="6FLW"/>
<gene>
    <name evidence="6" type="primary">LOC109719601</name>
</gene>
<dbReference type="FunFam" id="2.100.10.30:FF:000001">
    <property type="entry name" value="Jacalin-related lectin 33"/>
    <property type="match status" value="1"/>
</dbReference>
<dbReference type="GeneID" id="109719601"/>
<dbReference type="OrthoDB" id="581739at2759"/>
<dbReference type="CDD" id="cd09612">
    <property type="entry name" value="Jacalin"/>
    <property type="match status" value="1"/>
</dbReference>
<reference evidence="5" key="2">
    <citation type="journal article" date="2015" name="Nat. Genet.">
        <title>The pineapple genome and the evolution of CAM photosynthesis.</title>
        <authorList>
            <person name="Ming R."/>
            <person name="VanBuren R."/>
            <person name="Wai C.M."/>
            <person name="Tang H."/>
            <person name="Schatz M.C."/>
            <person name="Bowers J.E."/>
            <person name="Lyons E."/>
            <person name="Wang M.L."/>
            <person name="Chen J."/>
            <person name="Biggers E."/>
            <person name="Zhang J."/>
            <person name="Huang L."/>
            <person name="Zhang L."/>
            <person name="Miao W."/>
            <person name="Zhang J."/>
            <person name="Ye Z."/>
            <person name="Miao C."/>
            <person name="Lin Z."/>
            <person name="Wang H."/>
            <person name="Zhou H."/>
            <person name="Yim W.C."/>
            <person name="Priest H.D."/>
            <person name="Zheng C."/>
            <person name="Woodhouse M."/>
            <person name="Edger P.P."/>
            <person name="Guyot R."/>
            <person name="Guo H.B."/>
            <person name="Guo H."/>
            <person name="Zheng G."/>
            <person name="Singh R."/>
            <person name="Sharma A."/>
            <person name="Min X."/>
            <person name="Zheng Y."/>
            <person name="Lee H."/>
            <person name="Gurtowski J."/>
            <person name="Sedlazeck F.J."/>
            <person name="Harkess A."/>
            <person name="McKain M.R."/>
            <person name="Liao Z."/>
            <person name="Fang J."/>
            <person name="Liu J."/>
            <person name="Zhang X."/>
            <person name="Zhang Q."/>
            <person name="Hu W."/>
            <person name="Qin Y."/>
            <person name="Wang K."/>
            <person name="Chen L.Y."/>
            <person name="Shirley N."/>
            <person name="Lin Y.R."/>
            <person name="Liu L.Y."/>
            <person name="Hernandez A.G."/>
            <person name="Wright C.L."/>
            <person name="Bulone V."/>
            <person name="Tuskan G.A."/>
            <person name="Heath K."/>
            <person name="Zee F."/>
            <person name="Moore P.H."/>
            <person name="Sunkar R."/>
            <person name="Leebens-Mack J.H."/>
            <person name="Mockler T."/>
            <person name="Bennetzen J.L."/>
            <person name="Freeling M."/>
            <person name="Sankoff D."/>
            <person name="Paterson A.H."/>
            <person name="Zhu X."/>
            <person name="Yang X."/>
            <person name="Smith J.A."/>
            <person name="Cushman J.C."/>
            <person name="Paull R.E."/>
            <person name="Yu Q."/>
        </authorList>
    </citation>
    <scope>NUCLEOTIDE SEQUENCE [LARGE SCALE GENOMIC DNA]</scope>
    <source>
        <strain evidence="5">cv. F153</strain>
    </source>
</reference>
<reference evidence="6" key="4">
    <citation type="submission" date="2025-04" db="UniProtKB">
        <authorList>
            <consortium name="RefSeq"/>
        </authorList>
    </citation>
    <scope>IDENTIFICATION</scope>
    <source>
        <tissue evidence="6">Leaf</tissue>
    </source>
</reference>
<evidence type="ECO:0000259" key="3">
    <source>
        <dbReference type="PROSITE" id="PS51752"/>
    </source>
</evidence>
<dbReference type="InterPro" id="IPR036404">
    <property type="entry name" value="Jacalin-like_lectin_dom_sf"/>
</dbReference>
<keyword evidence="2 4" id="KW-0430">Lectin</keyword>
<dbReference type="SUPFAM" id="SSF51101">
    <property type="entry name" value="Mannose-binding lectins"/>
    <property type="match status" value="1"/>
</dbReference>
<dbReference type="SMART" id="SM00915">
    <property type="entry name" value="Jacalin"/>
    <property type="match status" value="1"/>
</dbReference>
<proteinExistence type="evidence at protein level"/>
<feature type="domain" description="Jacalin-type lectin" evidence="3">
    <location>
        <begin position="4"/>
        <end position="144"/>
    </location>
</feature>
<dbReference type="PDB" id="6FLY">
    <property type="method" value="X-ray"/>
    <property type="resolution" value="2.75 A"/>
    <property type="chains" value="A/B=2-145"/>
</dbReference>
<comment type="similarity">
    <text evidence="1">Belongs to the jacalin lectin family.</text>
</comment>
<dbReference type="SMR" id="Q53J09"/>
<evidence type="ECO:0000313" key="4">
    <source>
        <dbReference type="EMBL" id="AAQ07258.1"/>
    </source>
</evidence>
<evidence type="ECO:0000313" key="6">
    <source>
        <dbReference type="RefSeq" id="XP_020101966.1"/>
    </source>
</evidence>
<dbReference type="RefSeq" id="XP_020101966.1">
    <property type="nucleotide sequence ID" value="XM_020246377.1"/>
</dbReference>
<evidence type="ECO:0000256" key="1">
    <source>
        <dbReference type="ARBA" id="ARBA00006568"/>
    </source>
</evidence>
<dbReference type="InterPro" id="IPR001229">
    <property type="entry name" value="Jacalin-like_lectin_dom"/>
</dbReference>